<dbReference type="PRINTS" id="PR00834">
    <property type="entry name" value="PROTEASES2C"/>
</dbReference>
<dbReference type="AlphaFoldDB" id="A0A9J8A745"/>
<dbReference type="Gene3D" id="2.40.10.120">
    <property type="match status" value="1"/>
</dbReference>
<dbReference type="GO" id="GO:0012501">
    <property type="term" value="P:programmed cell death"/>
    <property type="evidence" value="ECO:0007669"/>
    <property type="project" value="TreeGrafter"/>
</dbReference>
<dbReference type="Pfam" id="PF17820">
    <property type="entry name" value="PDZ_6"/>
    <property type="match status" value="1"/>
</dbReference>
<dbReference type="SMART" id="SM00121">
    <property type="entry name" value="IB"/>
    <property type="match status" value="1"/>
</dbReference>
<evidence type="ECO:0000256" key="1">
    <source>
        <dbReference type="ARBA" id="ARBA00004613"/>
    </source>
</evidence>
<dbReference type="PROSITE" id="PS50106">
    <property type="entry name" value="PDZ"/>
    <property type="match status" value="1"/>
</dbReference>
<dbReference type="SUPFAM" id="SSF57184">
    <property type="entry name" value="Growth factor receptor domain"/>
    <property type="match status" value="1"/>
</dbReference>
<dbReference type="GeneTree" id="ENSGT00940000160760"/>
<dbReference type="InterPro" id="IPR000867">
    <property type="entry name" value="IGFBP-like"/>
</dbReference>
<dbReference type="InterPro" id="IPR001478">
    <property type="entry name" value="PDZ"/>
</dbReference>
<keyword evidence="7" id="KW-0720">Serine protease</keyword>
<evidence type="ECO:0000256" key="7">
    <source>
        <dbReference type="ARBA" id="ARBA00022825"/>
    </source>
</evidence>
<proteinExistence type="inferred from homology"/>
<dbReference type="GO" id="GO:0005576">
    <property type="term" value="C:extracellular region"/>
    <property type="evidence" value="ECO:0007669"/>
    <property type="project" value="UniProtKB-SubCell"/>
</dbReference>
<evidence type="ECO:0000256" key="4">
    <source>
        <dbReference type="ARBA" id="ARBA00022670"/>
    </source>
</evidence>
<evidence type="ECO:0000256" key="5">
    <source>
        <dbReference type="ARBA" id="ARBA00022729"/>
    </source>
</evidence>
<dbReference type="Proteomes" id="UP001108240">
    <property type="component" value="Unplaced"/>
</dbReference>
<accession>A0A9J8A745</accession>
<dbReference type="SMART" id="SM00228">
    <property type="entry name" value="PDZ"/>
    <property type="match status" value="1"/>
</dbReference>
<evidence type="ECO:0000256" key="2">
    <source>
        <dbReference type="ARBA" id="ARBA00010541"/>
    </source>
</evidence>
<dbReference type="GO" id="GO:0043065">
    <property type="term" value="P:positive regulation of apoptotic process"/>
    <property type="evidence" value="ECO:0007669"/>
    <property type="project" value="TreeGrafter"/>
</dbReference>
<comment type="similarity">
    <text evidence="2">Belongs to the peptidase S1C family.</text>
</comment>
<dbReference type="PROSITE" id="PS51465">
    <property type="entry name" value="KAZAL_2"/>
    <property type="match status" value="1"/>
</dbReference>
<dbReference type="GO" id="GO:0006508">
    <property type="term" value="P:proteolysis"/>
    <property type="evidence" value="ECO:0007669"/>
    <property type="project" value="UniProtKB-KW"/>
</dbReference>
<dbReference type="SUPFAM" id="SSF100895">
    <property type="entry name" value="Kazal-type serine protease inhibitors"/>
    <property type="match status" value="1"/>
</dbReference>
<dbReference type="Gene3D" id="4.10.40.20">
    <property type="match status" value="1"/>
</dbReference>
<evidence type="ECO:0000259" key="9">
    <source>
        <dbReference type="PROSITE" id="PS50106"/>
    </source>
</evidence>
<keyword evidence="4" id="KW-0645">Protease</keyword>
<dbReference type="GO" id="GO:0004252">
    <property type="term" value="F:serine-type endopeptidase activity"/>
    <property type="evidence" value="ECO:0007669"/>
    <property type="project" value="InterPro"/>
</dbReference>
<dbReference type="InterPro" id="IPR041489">
    <property type="entry name" value="PDZ_6"/>
</dbReference>
<dbReference type="InterPro" id="IPR036058">
    <property type="entry name" value="Kazal_dom_sf"/>
</dbReference>
<dbReference type="InterPro" id="IPR009030">
    <property type="entry name" value="Growth_fac_rcpt_cys_sf"/>
</dbReference>
<keyword evidence="8" id="KW-1015">Disulfide bond</keyword>
<name>A0A9J8A745_CYPCA</name>
<dbReference type="PROSITE" id="PS51323">
    <property type="entry name" value="IGFBP_N_2"/>
    <property type="match status" value="1"/>
</dbReference>
<protein>
    <submittedName>
        <fullName evidence="12">HtrA serine peptidase 4</fullName>
    </submittedName>
</protein>
<dbReference type="Pfam" id="PF07648">
    <property type="entry name" value="Kazal_2"/>
    <property type="match status" value="1"/>
</dbReference>
<dbReference type="SUPFAM" id="SSF50494">
    <property type="entry name" value="Trypsin-like serine proteases"/>
    <property type="match status" value="1"/>
</dbReference>
<reference evidence="12" key="1">
    <citation type="submission" date="2025-08" db="UniProtKB">
        <authorList>
            <consortium name="Ensembl"/>
        </authorList>
    </citation>
    <scope>IDENTIFICATION</scope>
</reference>
<sequence>MDRLLVSFLWRLVLLIMWKLLACVLMASVLQARDLRTRQTICPNVCDLSRCSSALESCYFGVVKDRCDCCTVCAAREGEYCGERGHAVCGQGMTCEYSTSAIGTCVCDARDPVCGSDGRTYPSICRLKAENRRAEMSGIPAVIFIQRGPCETGSRNPNSMRYKFNFIADVVDKIAPAVVHLELFTRLPSSNQDIPVSSGSGFIVSEDGWIVTNAHVLSNKQHIKVELKNGMFYDATIKDVDQKLDIALIKIDSETPLPVLLLGRSSDLRPGEFVVAVGSPFSLQNTVTTGIISTTHRGGHELGLQNSDMDYIQTDAIINYGNSGGPLVNLDGDVIGINTLKVTPGISFAIPSDRIRQFLADSYDRQRKGLQISYEELKEKESNFPDVSSGVYVYEVIPGTAAFSAGLLNQDVIISINGQSVHSTEDVSQAVQSDKVLSLVVRRANEEITLTVVPYEVD</sequence>
<keyword evidence="3" id="KW-0964">Secreted</keyword>
<comment type="subcellular location">
    <subcellularLocation>
        <location evidence="1">Secreted</location>
    </subcellularLocation>
</comment>
<dbReference type="Ensembl" id="ENSCCRT00000205552.1">
    <property type="protein sequence ID" value="ENSCCRP00000138486.1"/>
    <property type="gene ID" value="ENSCCRG00000059033.1"/>
</dbReference>
<dbReference type="SMART" id="SM00280">
    <property type="entry name" value="KAZAL"/>
    <property type="match status" value="1"/>
</dbReference>
<dbReference type="InterPro" id="IPR002350">
    <property type="entry name" value="Kazal_dom"/>
</dbReference>
<dbReference type="PANTHER" id="PTHR22939:SF105">
    <property type="entry name" value="SERINE PROTEASE HTRA4"/>
    <property type="match status" value="1"/>
</dbReference>
<feature type="domain" description="Kazal-like" evidence="11">
    <location>
        <begin position="104"/>
        <end position="152"/>
    </location>
</feature>
<evidence type="ECO:0000259" key="11">
    <source>
        <dbReference type="PROSITE" id="PS51465"/>
    </source>
</evidence>
<keyword evidence="5" id="KW-0732">Signal</keyword>
<keyword evidence="13" id="KW-1185">Reference proteome</keyword>
<dbReference type="FunFam" id="2.40.10.120:FF:000002">
    <property type="entry name" value="HtrA serine peptidase 3"/>
    <property type="match status" value="1"/>
</dbReference>
<evidence type="ECO:0000313" key="13">
    <source>
        <dbReference type="Proteomes" id="UP001108240"/>
    </source>
</evidence>
<dbReference type="InterPro" id="IPR001940">
    <property type="entry name" value="Peptidase_S1C"/>
</dbReference>
<evidence type="ECO:0000313" key="12">
    <source>
        <dbReference type="Ensembl" id="ENSCCRP00000138486.1"/>
    </source>
</evidence>
<dbReference type="OMA" id="WIEVVLQ"/>
<evidence type="ECO:0000256" key="3">
    <source>
        <dbReference type="ARBA" id="ARBA00022525"/>
    </source>
</evidence>
<reference evidence="12" key="2">
    <citation type="submission" date="2025-09" db="UniProtKB">
        <authorList>
            <consortium name="Ensembl"/>
        </authorList>
    </citation>
    <scope>IDENTIFICATION</scope>
</reference>
<dbReference type="Gene3D" id="3.30.60.30">
    <property type="match status" value="1"/>
</dbReference>
<keyword evidence="6" id="KW-0378">Hydrolase</keyword>
<dbReference type="InterPro" id="IPR009003">
    <property type="entry name" value="Peptidase_S1_PA"/>
</dbReference>
<dbReference type="PANTHER" id="PTHR22939">
    <property type="entry name" value="SERINE PROTEASE FAMILY S1C HTRA-RELATED"/>
    <property type="match status" value="1"/>
</dbReference>
<dbReference type="SUPFAM" id="SSF50156">
    <property type="entry name" value="PDZ domain-like"/>
    <property type="match status" value="1"/>
</dbReference>
<evidence type="ECO:0000259" key="10">
    <source>
        <dbReference type="PROSITE" id="PS51323"/>
    </source>
</evidence>
<dbReference type="Pfam" id="PF13365">
    <property type="entry name" value="Trypsin_2"/>
    <property type="match status" value="1"/>
</dbReference>
<dbReference type="Pfam" id="PF00219">
    <property type="entry name" value="IGFBP"/>
    <property type="match status" value="1"/>
</dbReference>
<dbReference type="InterPro" id="IPR036034">
    <property type="entry name" value="PDZ_sf"/>
</dbReference>
<dbReference type="Gene3D" id="2.30.42.10">
    <property type="match status" value="1"/>
</dbReference>
<dbReference type="CDD" id="cd00104">
    <property type="entry name" value="KAZAL_FS"/>
    <property type="match status" value="1"/>
</dbReference>
<feature type="domain" description="PDZ" evidence="9">
    <location>
        <begin position="369"/>
        <end position="445"/>
    </location>
</feature>
<feature type="domain" description="IGFBP N-terminal" evidence="10">
    <location>
        <begin position="38"/>
        <end position="108"/>
    </location>
</feature>
<evidence type="ECO:0000256" key="6">
    <source>
        <dbReference type="ARBA" id="ARBA00022801"/>
    </source>
</evidence>
<organism evidence="12 13">
    <name type="scientific">Cyprinus carpio carpio</name>
    <dbReference type="NCBI Taxonomy" id="630221"/>
    <lineage>
        <taxon>Eukaryota</taxon>
        <taxon>Metazoa</taxon>
        <taxon>Chordata</taxon>
        <taxon>Craniata</taxon>
        <taxon>Vertebrata</taxon>
        <taxon>Euteleostomi</taxon>
        <taxon>Actinopterygii</taxon>
        <taxon>Neopterygii</taxon>
        <taxon>Teleostei</taxon>
        <taxon>Ostariophysi</taxon>
        <taxon>Cypriniformes</taxon>
        <taxon>Cyprinidae</taxon>
        <taxon>Cyprininae</taxon>
        <taxon>Cyprinus</taxon>
    </lineage>
</organism>
<evidence type="ECO:0000256" key="8">
    <source>
        <dbReference type="ARBA" id="ARBA00023157"/>
    </source>
</evidence>